<dbReference type="Pfam" id="PF05145">
    <property type="entry name" value="AbrB"/>
    <property type="match status" value="1"/>
</dbReference>
<keyword evidence="1" id="KW-0472">Membrane</keyword>
<dbReference type="GO" id="GO:0016020">
    <property type="term" value="C:membrane"/>
    <property type="evidence" value="ECO:0007669"/>
    <property type="project" value="InterPro"/>
</dbReference>
<dbReference type="RefSeq" id="WP_159963951.1">
    <property type="nucleotide sequence ID" value="NZ_APKE01000007.1"/>
</dbReference>
<feature type="transmembrane region" description="Helical" evidence="1">
    <location>
        <begin position="57"/>
        <end position="79"/>
    </location>
</feature>
<sequence>MTQADRPIATLALAAAGAGIFWLLGFPAAPLTGPAAFVAVGAMFGLRASVPHRLRDAIFVVLGLSIGTSVTPEVLGLIVTLPVSLAVLVATLLLSIALNRLLLRRLFGFTPLNALLAATPGHLSFIMGLSDDLKADLPRITLVQSIRVVLLTLLVPVIIAAWGVEGTARGIPAATIGPAAFTVLSALSLGAGLLFRRLAVPAALLLGALGVSALGHGSGLTPGALPDWLVTAALTGMGGLIGSRFRGFAFSELTGALLAGVLATLVSCICAAIGALIVAAVLDLPVAGLLLAFAPGGVEVMAAIAIETGLGAAVVAMHHVFRLLVLSALIPVLVRRVGGRAEGR</sequence>
<reference evidence="2" key="1">
    <citation type="submission" date="2013-03" db="EMBL/GenBank/DDBJ databases">
        <title>Genome Sequence of the Profundibacterium mesophilum strain KAUST100406-0324T from Red Sea, a novel genus in the family Rhodobacteraceae.</title>
        <authorList>
            <person name="Essack M."/>
            <person name="Alam I."/>
            <person name="Lafi F."/>
            <person name="Alawi W."/>
            <person name="Kamanu F."/>
            <person name="Al-Suwailem A."/>
            <person name="Lee O.O."/>
            <person name="Xu Y."/>
            <person name="Bajic V."/>
            <person name="Qian P.-Y."/>
            <person name="Archer J."/>
        </authorList>
    </citation>
    <scope>NUCLEOTIDE SEQUENCE</scope>
    <source>
        <strain evidence="2">KAUST100406-0324</strain>
    </source>
</reference>
<dbReference type="AlphaFoldDB" id="A0A921NXJ1"/>
<dbReference type="Proteomes" id="UP000698242">
    <property type="component" value="Unassembled WGS sequence"/>
</dbReference>
<feature type="transmembrane region" description="Helical" evidence="1">
    <location>
        <begin position="85"/>
        <end position="103"/>
    </location>
</feature>
<dbReference type="PANTHER" id="PTHR38457">
    <property type="entry name" value="REGULATOR ABRB-RELATED"/>
    <property type="match status" value="1"/>
</dbReference>
<dbReference type="NCBIfam" id="TIGR03082">
    <property type="entry name" value="Gneg_AbrB_dup"/>
    <property type="match status" value="1"/>
</dbReference>
<dbReference type="PIRSF" id="PIRSF038991">
    <property type="entry name" value="Protein_AbrB"/>
    <property type="match status" value="1"/>
</dbReference>
<proteinExistence type="predicted"/>
<gene>
    <name evidence="2" type="ORF">PMES_00502</name>
</gene>
<feature type="transmembrane region" description="Helical" evidence="1">
    <location>
        <begin position="31"/>
        <end position="50"/>
    </location>
</feature>
<feature type="transmembrane region" description="Helical" evidence="1">
    <location>
        <begin position="257"/>
        <end position="282"/>
    </location>
</feature>
<dbReference type="InterPro" id="IPR017516">
    <property type="entry name" value="AbrB_dup"/>
</dbReference>
<feature type="transmembrane region" description="Helical" evidence="1">
    <location>
        <begin position="302"/>
        <end position="334"/>
    </location>
</feature>
<name>A0A921NXJ1_9RHOB</name>
<accession>A0A921NXJ1</accession>
<keyword evidence="1" id="KW-0812">Transmembrane</keyword>
<protein>
    <submittedName>
        <fullName evidence="2">Ammonia monooxygenase General function prediction only</fullName>
    </submittedName>
</protein>
<keyword evidence="2" id="KW-0560">Oxidoreductase</keyword>
<keyword evidence="1" id="KW-1133">Transmembrane helix</keyword>
<keyword evidence="3" id="KW-1185">Reference proteome</keyword>
<comment type="caution">
    <text evidence="2">The sequence shown here is derived from an EMBL/GenBank/DDBJ whole genome shotgun (WGS) entry which is preliminary data.</text>
</comment>
<organism evidence="2 3">
    <name type="scientific">Profundibacterium mesophilum KAUST100406-0324</name>
    <dbReference type="NCBI Taxonomy" id="1037889"/>
    <lineage>
        <taxon>Bacteria</taxon>
        <taxon>Pseudomonadati</taxon>
        <taxon>Pseudomonadota</taxon>
        <taxon>Alphaproteobacteria</taxon>
        <taxon>Rhodobacterales</taxon>
        <taxon>Roseobacteraceae</taxon>
        <taxon>Profundibacterium</taxon>
    </lineage>
</organism>
<feature type="transmembrane region" description="Helical" evidence="1">
    <location>
        <begin position="198"/>
        <end position="216"/>
    </location>
</feature>
<dbReference type="GO" id="GO:0010468">
    <property type="term" value="P:regulation of gene expression"/>
    <property type="evidence" value="ECO:0007669"/>
    <property type="project" value="InterPro"/>
</dbReference>
<feature type="transmembrane region" description="Helical" evidence="1">
    <location>
        <begin position="228"/>
        <end position="245"/>
    </location>
</feature>
<dbReference type="EMBL" id="APKE01000007">
    <property type="protein sequence ID" value="KAF0677186.1"/>
    <property type="molecule type" value="Genomic_DNA"/>
</dbReference>
<dbReference type="InterPro" id="IPR007820">
    <property type="entry name" value="AbrB_fam"/>
</dbReference>
<feature type="transmembrane region" description="Helical" evidence="1">
    <location>
        <begin position="7"/>
        <end position="25"/>
    </location>
</feature>
<evidence type="ECO:0000313" key="3">
    <source>
        <dbReference type="Proteomes" id="UP000698242"/>
    </source>
</evidence>
<keyword evidence="2" id="KW-0503">Monooxygenase</keyword>
<evidence type="ECO:0000313" key="2">
    <source>
        <dbReference type="EMBL" id="KAF0677186.1"/>
    </source>
</evidence>
<evidence type="ECO:0000256" key="1">
    <source>
        <dbReference type="SAM" id="Phobius"/>
    </source>
</evidence>
<dbReference type="PANTHER" id="PTHR38457:SF1">
    <property type="entry name" value="REGULATOR ABRB-RELATED"/>
    <property type="match status" value="1"/>
</dbReference>
<dbReference type="GO" id="GO:0004497">
    <property type="term" value="F:monooxygenase activity"/>
    <property type="evidence" value="ECO:0007669"/>
    <property type="project" value="UniProtKB-KW"/>
</dbReference>
<dbReference type="OrthoDB" id="7157734at2"/>
<feature type="transmembrane region" description="Helical" evidence="1">
    <location>
        <begin position="146"/>
        <end position="164"/>
    </location>
</feature>
<feature type="transmembrane region" description="Helical" evidence="1">
    <location>
        <begin position="170"/>
        <end position="191"/>
    </location>
</feature>